<evidence type="ECO:0000256" key="3">
    <source>
        <dbReference type="ARBA" id="ARBA00023239"/>
    </source>
</evidence>
<reference evidence="5 6" key="1">
    <citation type="submission" date="2017-11" db="EMBL/GenBank/DDBJ databases">
        <title>Sequencing the genomes of 1000 actinobacteria strains.</title>
        <authorList>
            <person name="Klenk H.-P."/>
        </authorList>
    </citation>
    <scope>NUCLEOTIDE SEQUENCE [LARGE SCALE GENOMIC DNA]</scope>
    <source>
        <strain evidence="5 6">DSM 44104</strain>
    </source>
</reference>
<dbReference type="SUPFAM" id="SSF51621">
    <property type="entry name" value="Phosphoenolpyruvate/pyruvate domain"/>
    <property type="match status" value="1"/>
</dbReference>
<dbReference type="Pfam" id="PF03328">
    <property type="entry name" value="HpcH_HpaI"/>
    <property type="match status" value="1"/>
</dbReference>
<dbReference type="PANTHER" id="PTHR30502:SF0">
    <property type="entry name" value="PHOSPHOENOLPYRUVATE CARBOXYLASE FAMILY PROTEIN"/>
    <property type="match status" value="1"/>
</dbReference>
<dbReference type="EMBL" id="PHUJ01000003">
    <property type="protein sequence ID" value="PKB33758.1"/>
    <property type="molecule type" value="Genomic_DNA"/>
</dbReference>
<dbReference type="InterPro" id="IPR040442">
    <property type="entry name" value="Pyrv_kinase-like_dom_sf"/>
</dbReference>
<gene>
    <name evidence="5" type="ORF">ATL51_5525</name>
</gene>
<proteinExistence type="inferred from homology"/>
<dbReference type="PANTHER" id="PTHR30502">
    <property type="entry name" value="2-KETO-3-DEOXY-L-RHAMNONATE ALDOLASE"/>
    <property type="match status" value="1"/>
</dbReference>
<dbReference type="InterPro" id="IPR005000">
    <property type="entry name" value="Aldolase/citrate-lyase_domain"/>
</dbReference>
<dbReference type="GO" id="GO:0046872">
    <property type="term" value="F:metal ion binding"/>
    <property type="evidence" value="ECO:0007669"/>
    <property type="project" value="UniProtKB-KW"/>
</dbReference>
<dbReference type="Gene3D" id="3.20.20.60">
    <property type="entry name" value="Phosphoenolpyruvate-binding domains"/>
    <property type="match status" value="1"/>
</dbReference>
<name>A0AA44ZS56_PSEA5</name>
<evidence type="ECO:0000313" key="6">
    <source>
        <dbReference type="Proteomes" id="UP000232453"/>
    </source>
</evidence>
<keyword evidence="2" id="KW-0479">Metal-binding</keyword>
<protein>
    <submittedName>
        <fullName evidence="5">4-hydroxy-2-oxoheptanedioate aldolase</fullName>
    </submittedName>
</protein>
<dbReference type="GO" id="GO:0005737">
    <property type="term" value="C:cytoplasm"/>
    <property type="evidence" value="ECO:0007669"/>
    <property type="project" value="TreeGrafter"/>
</dbReference>
<dbReference type="InterPro" id="IPR050251">
    <property type="entry name" value="HpcH-HpaI_aldolase"/>
</dbReference>
<dbReference type="AlphaFoldDB" id="A0AA44ZS56"/>
<evidence type="ECO:0000313" key="5">
    <source>
        <dbReference type="EMBL" id="PKB33758.1"/>
    </source>
</evidence>
<accession>A0AA44ZS56</accession>
<dbReference type="RefSeq" id="WP_208623083.1">
    <property type="nucleotide sequence ID" value="NZ_JBICSI010000007.1"/>
</dbReference>
<sequence length="242" mass="24890">MRTRVAAGERLAGALVRMPCEEIVEMLAVAGLDFVLIDCEHGPADVSMLRAHIAFADAHGLPVLVRPGEDEHHLAQRALDQGARGIVAPHVEDAAQATALVRALRYPPHGTRGFATYPRAGRFGSVTAEEHRAAAEDVLVVAMLESPGALARAGEIVGVDGIDGWLVGVADLGASRTGTDASVAGMLESVRADPAVRDAVRADLAGSADAAAASFAGGAQLVVYNLAAVMMASFRELAAATG</sequence>
<dbReference type="GO" id="GO:0016832">
    <property type="term" value="F:aldehyde-lyase activity"/>
    <property type="evidence" value="ECO:0007669"/>
    <property type="project" value="TreeGrafter"/>
</dbReference>
<keyword evidence="3" id="KW-0456">Lyase</keyword>
<evidence type="ECO:0000256" key="1">
    <source>
        <dbReference type="ARBA" id="ARBA00005568"/>
    </source>
</evidence>
<comment type="caution">
    <text evidence="5">The sequence shown here is derived from an EMBL/GenBank/DDBJ whole genome shotgun (WGS) entry which is preliminary data.</text>
</comment>
<dbReference type="InterPro" id="IPR015813">
    <property type="entry name" value="Pyrv/PenolPyrv_kinase-like_dom"/>
</dbReference>
<dbReference type="Proteomes" id="UP000232453">
    <property type="component" value="Unassembled WGS sequence"/>
</dbReference>
<comment type="similarity">
    <text evidence="1">Belongs to the HpcH/HpaI aldolase family.</text>
</comment>
<evidence type="ECO:0000256" key="2">
    <source>
        <dbReference type="ARBA" id="ARBA00022723"/>
    </source>
</evidence>
<evidence type="ECO:0000259" key="4">
    <source>
        <dbReference type="Pfam" id="PF03328"/>
    </source>
</evidence>
<organism evidence="5 6">
    <name type="scientific">Pseudonocardia alni</name>
    <name type="common">Amycolata alni</name>
    <dbReference type="NCBI Taxonomy" id="33907"/>
    <lineage>
        <taxon>Bacteria</taxon>
        <taxon>Bacillati</taxon>
        <taxon>Actinomycetota</taxon>
        <taxon>Actinomycetes</taxon>
        <taxon>Pseudonocardiales</taxon>
        <taxon>Pseudonocardiaceae</taxon>
        <taxon>Pseudonocardia</taxon>
    </lineage>
</organism>
<feature type="domain" description="HpcH/HpaI aldolase/citrate lyase" evidence="4">
    <location>
        <begin position="22"/>
        <end position="182"/>
    </location>
</feature>